<dbReference type="PROSITE" id="PS50250">
    <property type="entry name" value="PCI"/>
    <property type="match status" value="1"/>
</dbReference>
<dbReference type="GO" id="GO:0043161">
    <property type="term" value="P:proteasome-mediated ubiquitin-dependent protein catabolic process"/>
    <property type="evidence" value="ECO:0007669"/>
    <property type="project" value="EnsemblFungi"/>
</dbReference>
<dbReference type="Pfam" id="PF25573">
    <property type="entry name" value="TPR_PSMD3_N"/>
    <property type="match status" value="1"/>
</dbReference>
<dbReference type="Gene3D" id="1.25.40.570">
    <property type="match status" value="1"/>
</dbReference>
<dbReference type="RefSeq" id="XP_018734935.1">
    <property type="nucleotide sequence ID" value="XM_018882670.1"/>
</dbReference>
<feature type="region of interest" description="Disordered" evidence="3">
    <location>
        <begin position="109"/>
        <end position="129"/>
    </location>
</feature>
<name>A0A161HKT4_9ASCO</name>
<dbReference type="SUPFAM" id="SSF46785">
    <property type="entry name" value="Winged helix' DNA-binding domain"/>
    <property type="match status" value="1"/>
</dbReference>
<proteinExistence type="inferred from homology"/>
<dbReference type="SMART" id="SM00088">
    <property type="entry name" value="PINT"/>
    <property type="match status" value="1"/>
</dbReference>
<dbReference type="InterPro" id="IPR057985">
    <property type="entry name" value="TPR_PSMD3_N"/>
</dbReference>
<feature type="region of interest" description="Disordered" evidence="3">
    <location>
        <begin position="495"/>
        <end position="523"/>
    </location>
</feature>
<dbReference type="OrthoDB" id="1713558at2759"/>
<feature type="region of interest" description="Disordered" evidence="3">
    <location>
        <begin position="1"/>
        <end position="26"/>
    </location>
</feature>
<dbReference type="InterPro" id="IPR013586">
    <property type="entry name" value="PSMD3_C"/>
</dbReference>
<reference evidence="5 6" key="1">
    <citation type="submission" date="2016-02" db="EMBL/GenBank/DDBJ databases">
        <title>Complete genome sequence and transcriptome regulation of the pentose utilising yeast Sugiyamaella lignohabitans.</title>
        <authorList>
            <person name="Bellasio M."/>
            <person name="Peymann A."/>
            <person name="Valli M."/>
            <person name="Sipitzky M."/>
            <person name="Graf A."/>
            <person name="Sauer M."/>
            <person name="Marx H."/>
            <person name="Mattanovich D."/>
        </authorList>
    </citation>
    <scope>NUCLEOTIDE SEQUENCE [LARGE SCALE GENOMIC DNA]</scope>
    <source>
        <strain evidence="5 6">CBS 10342</strain>
    </source>
</reference>
<dbReference type="PANTHER" id="PTHR10758:SF2">
    <property type="entry name" value="26S PROTEASOME NON-ATPASE REGULATORY SUBUNIT 3"/>
    <property type="match status" value="1"/>
</dbReference>
<gene>
    <name evidence="5" type="primary">RPN3</name>
    <name evidence="5" type="ORF">AWJ20_713</name>
</gene>
<accession>A0A161HKT4</accession>
<dbReference type="AlphaFoldDB" id="A0A161HKT4"/>
<dbReference type="GO" id="GO:0008541">
    <property type="term" value="C:proteasome regulatory particle, lid subcomplex"/>
    <property type="evidence" value="ECO:0007669"/>
    <property type="project" value="EnsemblFungi"/>
</dbReference>
<dbReference type="InterPro" id="IPR036390">
    <property type="entry name" value="WH_DNA-bd_sf"/>
</dbReference>
<dbReference type="Proteomes" id="UP000189580">
    <property type="component" value="Chromosome a"/>
</dbReference>
<evidence type="ECO:0000256" key="1">
    <source>
        <dbReference type="ARBA" id="ARBA00007912"/>
    </source>
</evidence>
<dbReference type="GeneID" id="30037776"/>
<dbReference type="InterPro" id="IPR050756">
    <property type="entry name" value="CSN3"/>
</dbReference>
<dbReference type="PANTHER" id="PTHR10758">
    <property type="entry name" value="26S PROTEASOME NON-ATPASE REGULATORY SUBUNIT 3/COP9 SIGNALOSOME COMPLEX SUBUNIT 3"/>
    <property type="match status" value="1"/>
</dbReference>
<dbReference type="Pfam" id="PF01399">
    <property type="entry name" value="PCI"/>
    <property type="match status" value="1"/>
</dbReference>
<dbReference type="Pfam" id="PF08375">
    <property type="entry name" value="Rpn3_C"/>
    <property type="match status" value="1"/>
</dbReference>
<evidence type="ECO:0000313" key="6">
    <source>
        <dbReference type="Proteomes" id="UP000189580"/>
    </source>
</evidence>
<keyword evidence="2 5" id="KW-0647">Proteasome</keyword>
<dbReference type="KEGG" id="slb:AWJ20_713"/>
<dbReference type="GO" id="GO:0042176">
    <property type="term" value="P:regulation of protein catabolic process"/>
    <property type="evidence" value="ECO:0007669"/>
    <property type="project" value="InterPro"/>
</dbReference>
<dbReference type="SMART" id="SM00753">
    <property type="entry name" value="PAM"/>
    <property type="match status" value="1"/>
</dbReference>
<comment type="similarity">
    <text evidence="1">Belongs to the proteasome subunit S3 family.</text>
</comment>
<sequence length="523" mass="58205">MTEDINMSDKPAVDVETSGGLAEGENVEAGEPSTLLVIDDIKHNFAYLEKAVSNFDPRFTLRVLRGLPALRKRVDSGSLLKVIESTYPATDSSKEILLASVQKYHKEDAEGAAGGADSESMAVDEVASDNEPPSTILPEVDIFLQLLVIVWLLNQEGATEPANLQYIQSVAEHSINKLRHYNRRSLDYLAAKLWFYYSRIAELQGSSSFTSITSTLLQALRTATLRHDLETQASLITLILRNYLASHKVSQAANLVAKTSFPESAASNALGARYLYYLARINAIQLNYSSAFEQVTAAIRKAPQTSLAVGFLQAANKLSIVVELLMGDIPDRSIFFQPTLEKSLVPYFDVAKAVRIGDLAQFSETLNKHEKALKADGTYTLVLRLRQNVIKTGIRIMSLTYSKISLKDICLRLNLGSEESAEYVVAKAIRDGVIDATIDHEKGYMQSKEVLDIYSTTEPQNTFHDRIKFCISLHNDSVKSMRYLLNHHRVDLKTAEEAREREKELATEIQEGTDGDDDDDFEL</sequence>
<dbReference type="GO" id="GO:0030234">
    <property type="term" value="F:enzyme regulator activity"/>
    <property type="evidence" value="ECO:0007669"/>
    <property type="project" value="InterPro"/>
</dbReference>
<evidence type="ECO:0000256" key="3">
    <source>
        <dbReference type="SAM" id="MobiDB-lite"/>
    </source>
</evidence>
<feature type="compositionally biased region" description="Basic and acidic residues" evidence="3">
    <location>
        <begin position="495"/>
        <end position="506"/>
    </location>
</feature>
<dbReference type="InterPro" id="IPR000717">
    <property type="entry name" value="PCI_dom"/>
</dbReference>
<feature type="compositionally biased region" description="Acidic residues" evidence="3">
    <location>
        <begin position="511"/>
        <end position="523"/>
    </location>
</feature>
<dbReference type="EMBL" id="CP014501">
    <property type="protein sequence ID" value="ANB12458.1"/>
    <property type="molecule type" value="Genomic_DNA"/>
</dbReference>
<evidence type="ECO:0000259" key="4">
    <source>
        <dbReference type="PROSITE" id="PS50250"/>
    </source>
</evidence>
<organism evidence="5 6">
    <name type="scientific">Sugiyamaella lignohabitans</name>
    <dbReference type="NCBI Taxonomy" id="796027"/>
    <lineage>
        <taxon>Eukaryota</taxon>
        <taxon>Fungi</taxon>
        <taxon>Dikarya</taxon>
        <taxon>Ascomycota</taxon>
        <taxon>Saccharomycotina</taxon>
        <taxon>Dipodascomycetes</taxon>
        <taxon>Dipodascales</taxon>
        <taxon>Trichomonascaceae</taxon>
        <taxon>Sugiyamaella</taxon>
    </lineage>
</organism>
<evidence type="ECO:0000313" key="5">
    <source>
        <dbReference type="EMBL" id="ANB12458.1"/>
    </source>
</evidence>
<protein>
    <submittedName>
        <fullName evidence="5">Proteasome regulatory particle lid subunit RPN3</fullName>
    </submittedName>
</protein>
<evidence type="ECO:0000256" key="2">
    <source>
        <dbReference type="ARBA" id="ARBA00022942"/>
    </source>
</evidence>
<keyword evidence="6" id="KW-1185">Reference proteome</keyword>
<feature type="domain" description="PCI" evidence="4">
    <location>
        <begin position="272"/>
        <end position="452"/>
    </location>
</feature>